<evidence type="ECO:0000313" key="13">
    <source>
        <dbReference type="EMBL" id="ALK85780.1"/>
    </source>
</evidence>
<keyword evidence="2 10" id="KW-0963">Cytoplasm</keyword>
<dbReference type="InterPro" id="IPR027417">
    <property type="entry name" value="P-loop_NTPase"/>
</dbReference>
<dbReference type="GO" id="GO:0030488">
    <property type="term" value="P:tRNA methylation"/>
    <property type="evidence" value="ECO:0007669"/>
    <property type="project" value="TreeGrafter"/>
</dbReference>
<accession>A0A0P0M4H4</accession>
<feature type="binding site" evidence="10">
    <location>
        <position position="159"/>
    </location>
    <ligand>
        <name>(6S)-5-formyl-5,6,7,8-tetrahydrofolate</name>
        <dbReference type="ChEBI" id="CHEBI:57457"/>
    </ligand>
</feature>
<evidence type="ECO:0000256" key="7">
    <source>
        <dbReference type="ARBA" id="ARBA00022842"/>
    </source>
</evidence>
<dbReference type="InterPro" id="IPR031168">
    <property type="entry name" value="G_TrmE"/>
</dbReference>
<feature type="binding site" evidence="10">
    <location>
        <begin position="266"/>
        <end position="271"/>
    </location>
    <ligand>
        <name>GTP</name>
        <dbReference type="ChEBI" id="CHEBI:37565"/>
    </ligand>
</feature>
<comment type="cofactor">
    <cofactor evidence="10">
        <name>K(+)</name>
        <dbReference type="ChEBI" id="CHEBI:29103"/>
    </cofactor>
    <text evidence="10">Binds 1 potassium ion per subunit.</text>
</comment>
<evidence type="ECO:0000256" key="2">
    <source>
        <dbReference type="ARBA" id="ARBA00022490"/>
    </source>
</evidence>
<evidence type="ECO:0000256" key="11">
    <source>
        <dbReference type="RuleBase" id="RU003313"/>
    </source>
</evidence>
<dbReference type="CDD" id="cd04164">
    <property type="entry name" value="trmE"/>
    <property type="match status" value="1"/>
</dbReference>
<comment type="similarity">
    <text evidence="1 10 11">Belongs to the TRAFAC class TrmE-Era-EngA-EngB-Septin-like GTPase superfamily. TrmE GTPase family.</text>
</comment>
<dbReference type="GO" id="GO:0002098">
    <property type="term" value="P:tRNA wobble uridine modification"/>
    <property type="evidence" value="ECO:0007669"/>
    <property type="project" value="TreeGrafter"/>
</dbReference>
<dbReference type="PATRIC" id="fig|821.40.peg.3851"/>
<dbReference type="EMBL" id="CP013020">
    <property type="protein sequence ID" value="ALK85780.1"/>
    <property type="molecule type" value="Genomic_DNA"/>
</dbReference>
<dbReference type="GO" id="GO:0005525">
    <property type="term" value="F:GTP binding"/>
    <property type="evidence" value="ECO:0007669"/>
    <property type="project" value="UniProtKB-UniRule"/>
</dbReference>
<dbReference type="PROSITE" id="PS51709">
    <property type="entry name" value="G_TRME"/>
    <property type="match status" value="1"/>
</dbReference>
<keyword evidence="5 10" id="KW-0547">Nucleotide-binding</keyword>
<feature type="binding site" evidence="10">
    <location>
        <position position="120"/>
    </location>
    <ligand>
        <name>(6S)-5-formyl-5,6,7,8-tetrahydrofolate</name>
        <dbReference type="ChEBI" id="CHEBI:57457"/>
    </ligand>
</feature>
<feature type="binding site" evidence="10">
    <location>
        <begin position="285"/>
        <end position="291"/>
    </location>
    <ligand>
        <name>GTP</name>
        <dbReference type="ChEBI" id="CHEBI:37565"/>
    </ligand>
</feature>
<evidence type="ECO:0000313" key="14">
    <source>
        <dbReference type="Proteomes" id="UP000061587"/>
    </source>
</evidence>
<organism evidence="13 14">
    <name type="scientific">Phocaeicola vulgatus</name>
    <name type="common">Bacteroides vulgatus</name>
    <dbReference type="NCBI Taxonomy" id="821"/>
    <lineage>
        <taxon>Bacteria</taxon>
        <taxon>Pseudomonadati</taxon>
        <taxon>Bacteroidota</taxon>
        <taxon>Bacteroidia</taxon>
        <taxon>Bacteroidales</taxon>
        <taxon>Bacteroidaceae</taxon>
        <taxon>Phocaeicola</taxon>
    </lineage>
</organism>
<dbReference type="InterPro" id="IPR027368">
    <property type="entry name" value="MnmE_dom2"/>
</dbReference>
<reference evidence="14" key="1">
    <citation type="submission" date="2015-10" db="EMBL/GenBank/DDBJ databases">
        <title>Extensive mobilome-driven genome diversification in gut-associated Bacteroides vulgatus mpk.</title>
        <authorList>
            <person name="Beier S."/>
            <person name="Lange A."/>
            <person name="Huson D.H."/>
            <person name="Frick J.-S."/>
            <person name="Autenrieth I.B."/>
        </authorList>
    </citation>
    <scope>NUCLEOTIDE SEQUENCE [LARGE SCALE GENOMIC DNA]</scope>
    <source>
        <strain evidence="14">mpk</strain>
    </source>
</reference>
<dbReference type="Proteomes" id="UP000061587">
    <property type="component" value="Chromosome"/>
</dbReference>
<dbReference type="GO" id="GO:0003924">
    <property type="term" value="F:GTPase activity"/>
    <property type="evidence" value="ECO:0007669"/>
    <property type="project" value="UniProtKB-UniRule"/>
</dbReference>
<feature type="binding site" evidence="10">
    <location>
        <position position="24"/>
    </location>
    <ligand>
        <name>(6S)-5-formyl-5,6,7,8-tetrahydrofolate</name>
        <dbReference type="ChEBI" id="CHEBI:57457"/>
    </ligand>
</feature>
<feature type="binding site" evidence="10">
    <location>
        <position position="270"/>
    </location>
    <ligand>
        <name>Mg(2+)</name>
        <dbReference type="ChEBI" id="CHEBI:18420"/>
    </ligand>
</feature>
<dbReference type="InterPro" id="IPR005225">
    <property type="entry name" value="Small_GTP-bd"/>
</dbReference>
<dbReference type="InterPro" id="IPR004520">
    <property type="entry name" value="GTPase_MnmE"/>
</dbReference>
<dbReference type="FunFam" id="3.40.50.300:FF:001376">
    <property type="entry name" value="tRNA modification GTPase MnmE"/>
    <property type="match status" value="1"/>
</dbReference>
<gene>
    <name evidence="10" type="primary">mnmE</name>
    <name evidence="10" type="synonym">trmE</name>
    <name evidence="13" type="ORF">BvMPK_3210</name>
</gene>
<dbReference type="InterPro" id="IPR018948">
    <property type="entry name" value="GTP-bd_TrmE_N"/>
</dbReference>
<dbReference type="InterPro" id="IPR006073">
    <property type="entry name" value="GTP-bd"/>
</dbReference>
<evidence type="ECO:0000256" key="3">
    <source>
        <dbReference type="ARBA" id="ARBA00022694"/>
    </source>
</evidence>
<proteinExistence type="inferred from homology"/>
<evidence type="ECO:0000256" key="5">
    <source>
        <dbReference type="ARBA" id="ARBA00022741"/>
    </source>
</evidence>
<evidence type="ECO:0000256" key="4">
    <source>
        <dbReference type="ARBA" id="ARBA00022723"/>
    </source>
</evidence>
<dbReference type="Gene3D" id="3.40.50.300">
    <property type="entry name" value="P-loop containing nucleotide triphosphate hydrolases"/>
    <property type="match status" value="1"/>
</dbReference>
<keyword evidence="7 10" id="KW-0460">Magnesium</keyword>
<dbReference type="NCBIfam" id="TIGR00450">
    <property type="entry name" value="mnmE_trmE_thdF"/>
    <property type="match status" value="1"/>
</dbReference>
<dbReference type="Pfam" id="PF12631">
    <property type="entry name" value="MnmE_helical"/>
    <property type="match status" value="1"/>
</dbReference>
<evidence type="ECO:0000256" key="6">
    <source>
        <dbReference type="ARBA" id="ARBA00022801"/>
    </source>
</evidence>
<reference evidence="13 14" key="2">
    <citation type="journal article" date="2016" name="Genome Biol. Evol.">
        <title>Extensive mobilome-driven genome diversification in mouse gut-associated Bacteroides vulgatus mpk.</title>
        <authorList>
            <person name="Lange A."/>
            <person name="Beier S."/>
            <person name="Steimle A."/>
            <person name="Autenrieth I.B."/>
            <person name="Huson D.H."/>
            <person name="Frick J.S."/>
        </authorList>
    </citation>
    <scope>NUCLEOTIDE SEQUENCE [LARGE SCALE GENOMIC DNA]</scope>
    <source>
        <strain evidence="14">mpk</strain>
    </source>
</reference>
<comment type="caution">
    <text evidence="10">Lacks conserved residue(s) required for the propagation of feature annotation.</text>
</comment>
<dbReference type="Gene3D" id="3.30.1360.120">
    <property type="entry name" value="Probable tRNA modification gtpase trme, domain 1"/>
    <property type="match status" value="1"/>
</dbReference>
<feature type="binding site" evidence="10">
    <location>
        <position position="291"/>
    </location>
    <ligand>
        <name>Mg(2+)</name>
        <dbReference type="ChEBI" id="CHEBI:18420"/>
    </ligand>
</feature>
<dbReference type="InterPro" id="IPR025867">
    <property type="entry name" value="MnmE_helical"/>
</dbReference>
<evidence type="ECO:0000259" key="12">
    <source>
        <dbReference type="PROSITE" id="PS51709"/>
    </source>
</evidence>
<comment type="subunit">
    <text evidence="10">Homodimer. Heterotetramer of two MnmE and two MnmG subunits.</text>
</comment>
<feature type="binding site" evidence="10">
    <location>
        <position position="287"/>
    </location>
    <ligand>
        <name>K(+)</name>
        <dbReference type="ChEBI" id="CHEBI:29103"/>
    </ligand>
</feature>
<feature type="binding site" evidence="10">
    <location>
        <position position="266"/>
    </location>
    <ligand>
        <name>K(+)</name>
        <dbReference type="ChEBI" id="CHEBI:29103"/>
    </ligand>
</feature>
<dbReference type="PANTHER" id="PTHR42714:SF2">
    <property type="entry name" value="TRNA MODIFICATION GTPASE GTPBP3, MITOCHONDRIAL"/>
    <property type="match status" value="1"/>
</dbReference>
<keyword evidence="3 10" id="KW-0819">tRNA processing</keyword>
<evidence type="ECO:0000256" key="1">
    <source>
        <dbReference type="ARBA" id="ARBA00011043"/>
    </source>
</evidence>
<feature type="domain" description="TrmE-type G" evidence="12">
    <location>
        <begin position="256"/>
        <end position="420"/>
    </location>
</feature>
<dbReference type="EC" id="3.6.-.-" evidence="10"/>
<dbReference type="Pfam" id="PF01926">
    <property type="entry name" value="MMR_HSR1"/>
    <property type="match status" value="1"/>
</dbReference>
<feature type="binding site" evidence="10">
    <location>
        <begin position="310"/>
        <end position="313"/>
    </location>
    <ligand>
        <name>GTP</name>
        <dbReference type="ChEBI" id="CHEBI:37565"/>
    </ligand>
</feature>
<name>A0A0P0M4H4_PHOVU</name>
<dbReference type="GO" id="GO:0005829">
    <property type="term" value="C:cytosol"/>
    <property type="evidence" value="ECO:0007669"/>
    <property type="project" value="TreeGrafter"/>
</dbReference>
<sequence length="500" mass="55505">MKMINQDTICAIATAQGGAIGIIRVSGPKAIEITSRIFTPATGKPLTERAPYTLTFGKICSPKRKINNTFFQQTSEIPQEKSETLQKTSSITSSAEEVIDEVLISLFRAPHSYTGEDSTEIMCHGSSYILQQVIQLLIYNGCRAALPGEYTQRAFLNGKMDLSQAEAVADLIASSSASTHRLAMSQMRGGFSKELSNLRNQLLHFTSLMELELDFSDHEELEFANRDELSSLATHIEQVIARLAHSFSVGNAIKNGIPVAIIGETNAGKSTLLNALLNEEKAIVSDIHGTTRDVIEDTINLQGVTFRFIDTAGIRQTNDAIENLGIERTFQKMDQAYVILWMIDSTDAQRRFEELKADILPHCEGKKMIILFNKSDLLLATQKEELSAIFADMKVEKLFISAKKRENITILEKKLVQAAALPEVNQNDIIITNVRHYEALTRALDSIHRVQEGLQLELSGDLVSEDLRQCIHELSEIVAEGGITSEETLQNIFQNFCIGK</sequence>
<dbReference type="HAMAP" id="MF_00379">
    <property type="entry name" value="GTPase_MnmE"/>
    <property type="match status" value="1"/>
</dbReference>
<dbReference type="CDD" id="cd14858">
    <property type="entry name" value="TrmE_N"/>
    <property type="match status" value="1"/>
</dbReference>
<keyword evidence="8 10" id="KW-0630">Potassium</keyword>
<comment type="subcellular location">
    <subcellularLocation>
        <location evidence="10">Cytoplasm</location>
    </subcellularLocation>
</comment>
<keyword evidence="6 10" id="KW-0378">Hydrolase</keyword>
<comment type="function">
    <text evidence="10">Exhibits a very high intrinsic GTPase hydrolysis rate. Involved in the addition of a carboxymethylaminomethyl (cmnm) group at the wobble position (U34) of certain tRNAs, forming tRNA-cmnm(5)s(2)U34.</text>
</comment>
<keyword evidence="4 10" id="KW-0479">Metal-binding</keyword>
<dbReference type="SUPFAM" id="SSF52540">
    <property type="entry name" value="P-loop containing nucleoside triphosphate hydrolases"/>
    <property type="match status" value="1"/>
</dbReference>
<evidence type="ECO:0000256" key="10">
    <source>
        <dbReference type="HAMAP-Rule" id="MF_00379"/>
    </source>
</evidence>
<dbReference type="NCBIfam" id="TIGR00231">
    <property type="entry name" value="small_GTP"/>
    <property type="match status" value="1"/>
</dbReference>
<dbReference type="Pfam" id="PF10396">
    <property type="entry name" value="TrmE_N"/>
    <property type="match status" value="1"/>
</dbReference>
<feature type="binding site" evidence="10">
    <location>
        <position position="500"/>
    </location>
    <ligand>
        <name>(6S)-5-formyl-5,6,7,8-tetrahydrofolate</name>
        <dbReference type="ChEBI" id="CHEBI:57457"/>
    </ligand>
</feature>
<evidence type="ECO:0000256" key="8">
    <source>
        <dbReference type="ARBA" id="ARBA00022958"/>
    </source>
</evidence>
<dbReference type="PANTHER" id="PTHR42714">
    <property type="entry name" value="TRNA MODIFICATION GTPASE GTPBP3"/>
    <property type="match status" value="1"/>
</dbReference>
<feature type="binding site" evidence="10">
    <location>
        <position position="285"/>
    </location>
    <ligand>
        <name>K(+)</name>
        <dbReference type="ChEBI" id="CHEBI:29103"/>
    </ligand>
</feature>
<keyword evidence="9 10" id="KW-0342">GTP-binding</keyword>
<evidence type="ECO:0000256" key="9">
    <source>
        <dbReference type="ARBA" id="ARBA00023134"/>
    </source>
</evidence>
<dbReference type="GO" id="GO:0046872">
    <property type="term" value="F:metal ion binding"/>
    <property type="evidence" value="ECO:0007669"/>
    <property type="project" value="UniProtKB-KW"/>
</dbReference>
<dbReference type="AlphaFoldDB" id="A0A0P0M4H4"/>
<dbReference type="Gene3D" id="1.20.120.430">
    <property type="entry name" value="tRNA modification GTPase MnmE domain 2"/>
    <property type="match status" value="1"/>
</dbReference>
<protein>
    <recommendedName>
        <fullName evidence="10">tRNA modification GTPase MnmE</fullName>
        <ecNumber evidence="10">3.6.-.-</ecNumber>
    </recommendedName>
</protein>
<feature type="binding site" evidence="10">
    <location>
        <position position="290"/>
    </location>
    <ligand>
        <name>K(+)</name>
        <dbReference type="ChEBI" id="CHEBI:29103"/>
    </ligand>
</feature>
<dbReference type="InterPro" id="IPR027266">
    <property type="entry name" value="TrmE/GcvT-like"/>
</dbReference>